<accession>A0AAD5LYH9</accession>
<gene>
    <name evidence="1" type="ORF">KIN20_001553</name>
</gene>
<proteinExistence type="predicted"/>
<keyword evidence="2" id="KW-1185">Reference proteome</keyword>
<dbReference type="Proteomes" id="UP001196413">
    <property type="component" value="Unassembled WGS sequence"/>
</dbReference>
<name>A0AAD5LYH9_PARTN</name>
<evidence type="ECO:0000313" key="2">
    <source>
        <dbReference type="Proteomes" id="UP001196413"/>
    </source>
</evidence>
<dbReference type="EMBL" id="JAHQIW010000205">
    <property type="protein sequence ID" value="KAJ1346668.1"/>
    <property type="molecule type" value="Genomic_DNA"/>
</dbReference>
<reference evidence="1" key="1">
    <citation type="submission" date="2021-06" db="EMBL/GenBank/DDBJ databases">
        <title>Parelaphostrongylus tenuis whole genome reference sequence.</title>
        <authorList>
            <person name="Garwood T.J."/>
            <person name="Larsen P.A."/>
            <person name="Fountain-Jones N.M."/>
            <person name="Garbe J.R."/>
            <person name="Macchietto M.G."/>
            <person name="Kania S.A."/>
            <person name="Gerhold R.W."/>
            <person name="Richards J.E."/>
            <person name="Wolf T.M."/>
        </authorList>
    </citation>
    <scope>NUCLEOTIDE SEQUENCE</scope>
    <source>
        <strain evidence="1">MNPRO001-30</strain>
        <tissue evidence="1">Meninges</tissue>
    </source>
</reference>
<evidence type="ECO:0000313" key="1">
    <source>
        <dbReference type="EMBL" id="KAJ1346668.1"/>
    </source>
</evidence>
<organism evidence="1 2">
    <name type="scientific">Parelaphostrongylus tenuis</name>
    <name type="common">Meningeal worm</name>
    <dbReference type="NCBI Taxonomy" id="148309"/>
    <lineage>
        <taxon>Eukaryota</taxon>
        <taxon>Metazoa</taxon>
        <taxon>Ecdysozoa</taxon>
        <taxon>Nematoda</taxon>
        <taxon>Chromadorea</taxon>
        <taxon>Rhabditida</taxon>
        <taxon>Rhabditina</taxon>
        <taxon>Rhabditomorpha</taxon>
        <taxon>Strongyloidea</taxon>
        <taxon>Metastrongylidae</taxon>
        <taxon>Parelaphostrongylus</taxon>
    </lineage>
</organism>
<comment type="caution">
    <text evidence="1">The sequence shown here is derived from an EMBL/GenBank/DDBJ whole genome shotgun (WGS) entry which is preliminary data.</text>
</comment>
<dbReference type="AlphaFoldDB" id="A0AAD5LYH9"/>
<sequence length="103" mass="11113">MSHGIVVDKDDENASSPTENELIPFVHDFVCRNGSEALEGVRHELLLSSAFGADTPSSDSKLLASGMVNSICGLLIQIHQQLSIDASSSLFFLKHLLANVDFL</sequence>
<protein>
    <submittedName>
        <fullName evidence="1">Uncharacterized protein</fullName>
    </submittedName>
</protein>